<evidence type="ECO:0000313" key="3">
    <source>
        <dbReference type="Proteomes" id="UP000619260"/>
    </source>
</evidence>
<proteinExistence type="predicted"/>
<dbReference type="EMBL" id="BOPF01000041">
    <property type="protein sequence ID" value="GIJ50961.1"/>
    <property type="molecule type" value="Genomic_DNA"/>
</dbReference>
<gene>
    <name evidence="2" type="ORF">Val02_78470</name>
</gene>
<dbReference type="Pfam" id="PF09346">
    <property type="entry name" value="SMI1_KNR4"/>
    <property type="match status" value="1"/>
</dbReference>
<organism evidence="2 3">
    <name type="scientific">Virgisporangium aliadipatigenens</name>
    <dbReference type="NCBI Taxonomy" id="741659"/>
    <lineage>
        <taxon>Bacteria</taxon>
        <taxon>Bacillati</taxon>
        <taxon>Actinomycetota</taxon>
        <taxon>Actinomycetes</taxon>
        <taxon>Micromonosporales</taxon>
        <taxon>Micromonosporaceae</taxon>
        <taxon>Virgisporangium</taxon>
    </lineage>
</organism>
<dbReference type="SUPFAM" id="SSF160631">
    <property type="entry name" value="SMI1/KNR4-like"/>
    <property type="match status" value="1"/>
</dbReference>
<accession>A0A8J3YWA3</accession>
<keyword evidence="3" id="KW-1185">Reference proteome</keyword>
<dbReference type="AlphaFoldDB" id="A0A8J3YWA3"/>
<protein>
    <submittedName>
        <fullName evidence="2">SMI1/KNR4 family protein</fullName>
    </submittedName>
</protein>
<dbReference type="InterPro" id="IPR037883">
    <property type="entry name" value="Knr4/Smi1-like_sf"/>
</dbReference>
<evidence type="ECO:0000259" key="1">
    <source>
        <dbReference type="Pfam" id="PF09346"/>
    </source>
</evidence>
<comment type="caution">
    <text evidence="2">The sequence shown here is derived from an EMBL/GenBank/DDBJ whole genome shotgun (WGS) entry which is preliminary data.</text>
</comment>
<dbReference type="RefSeq" id="WP_203904379.1">
    <property type="nucleotide sequence ID" value="NZ_BOPF01000041.1"/>
</dbReference>
<dbReference type="Gene3D" id="3.40.1580.10">
    <property type="entry name" value="SMI1/KNR4-like"/>
    <property type="match status" value="1"/>
</dbReference>
<dbReference type="Proteomes" id="UP000619260">
    <property type="component" value="Unassembled WGS sequence"/>
</dbReference>
<name>A0A8J3YWA3_9ACTN</name>
<feature type="domain" description="Knr4/Smi1-like" evidence="1">
    <location>
        <begin position="33"/>
        <end position="152"/>
    </location>
</feature>
<evidence type="ECO:0000313" key="2">
    <source>
        <dbReference type="EMBL" id="GIJ50961.1"/>
    </source>
</evidence>
<reference evidence="2" key="1">
    <citation type="submission" date="2021-01" db="EMBL/GenBank/DDBJ databases">
        <title>Whole genome shotgun sequence of Virgisporangium aliadipatigenens NBRC 105644.</title>
        <authorList>
            <person name="Komaki H."/>
            <person name="Tamura T."/>
        </authorList>
    </citation>
    <scope>NUCLEOTIDE SEQUENCE</scope>
    <source>
        <strain evidence="2">NBRC 105644</strain>
    </source>
</reference>
<dbReference type="InterPro" id="IPR018958">
    <property type="entry name" value="Knr4/Smi1-like_dom"/>
</dbReference>
<sequence>MTDYGPLLVRIAARAAEDEPMLPLASRPGPLGAAELDLAERRLGFPLHPLLRAVYRTFANGGFGPDYQLFSLIGGPTAEQSVDVYLANRSAGAGTHWAWPEGVLPVLSWGCGMYACVDCRSEQGTVLLFEPNPGDPDLAWYIDAPSLEMWFDGYVSRTGWWDKLEDGDEPDLQPWPDFKVRASG</sequence>